<dbReference type="Pfam" id="PF18616">
    <property type="entry name" value="CdiI_3"/>
    <property type="match status" value="1"/>
</dbReference>
<reference evidence="1 2" key="1">
    <citation type="submission" date="2018-07" db="EMBL/GenBank/DDBJ databases">
        <authorList>
            <person name="Ye Y."/>
        </authorList>
    </citation>
    <scope>NUCLEOTIDE SEQUENCE [LARGE SCALE GENOMIC DNA]</scope>
    <source>
        <strain evidence="2">H14(2018)</strain>
    </source>
</reference>
<protein>
    <submittedName>
        <fullName evidence="1">Uncharacterized protein</fullName>
    </submittedName>
</protein>
<name>A0A1C6TKX8_9ACTN</name>
<dbReference type="InterPro" id="IPR040547">
    <property type="entry name" value="CdiI"/>
</dbReference>
<evidence type="ECO:0000313" key="2">
    <source>
        <dbReference type="Proteomes" id="UP000253958"/>
    </source>
</evidence>
<gene>
    <name evidence="1" type="ORF">DVH21_00935</name>
</gene>
<dbReference type="AlphaFoldDB" id="A0A1C6TKX8"/>
<dbReference type="RefSeq" id="WP_091330957.1">
    <property type="nucleotide sequence ID" value="NZ_CBDRLW010000005.1"/>
</dbReference>
<reference evidence="1 2" key="2">
    <citation type="submission" date="2018-08" db="EMBL/GenBank/DDBJ databases">
        <title>Streptomyces kandeliansis sp. nov., an endophytic bacterium isolated from mangrove plant.</title>
        <authorList>
            <person name="Wang R."/>
        </authorList>
    </citation>
    <scope>NUCLEOTIDE SEQUENCE [LARGE SCALE GENOMIC DNA]</scope>
    <source>
        <strain evidence="2">H14(2018)</strain>
    </source>
</reference>
<organism evidence="1 2">
    <name type="scientific">Micromonospora aurantiaca</name>
    <name type="common">nom. illeg.</name>
    <dbReference type="NCBI Taxonomy" id="47850"/>
    <lineage>
        <taxon>Bacteria</taxon>
        <taxon>Bacillati</taxon>
        <taxon>Actinomycetota</taxon>
        <taxon>Actinomycetes</taxon>
        <taxon>Micromonosporales</taxon>
        <taxon>Micromonosporaceae</taxon>
        <taxon>Micromonospora</taxon>
    </lineage>
</organism>
<accession>A0A1C6TKX8</accession>
<evidence type="ECO:0000313" key="1">
    <source>
        <dbReference type="EMBL" id="AXH88603.1"/>
    </source>
</evidence>
<proteinExistence type="predicted"/>
<dbReference type="CDD" id="cd20691">
    <property type="entry name" value="CdiI_EC536-like"/>
    <property type="match status" value="1"/>
</dbReference>
<dbReference type="EMBL" id="CP031263">
    <property type="protein sequence ID" value="AXH88603.1"/>
    <property type="molecule type" value="Genomic_DNA"/>
</dbReference>
<sequence length="148" mass="16333">MTTIEQLERDVWPDPGPEATSLVRRCSELRRKPLAEFTVEDLRIMLGQGIGVPALLPLAVQVLLRDPLAEGDYYPGDLLANVLRLPDSAWSGLRTKRERLRWVLAELVACRPSSDAGPDPRDPDQRLRGAIRRFLGDESGGPGLVVVG</sequence>
<dbReference type="Proteomes" id="UP000253958">
    <property type="component" value="Chromosome"/>
</dbReference>